<dbReference type="Pfam" id="PF00072">
    <property type="entry name" value="Response_reg"/>
    <property type="match status" value="1"/>
</dbReference>
<evidence type="ECO:0000313" key="11">
    <source>
        <dbReference type="EMBL" id="MBZ5752407.1"/>
    </source>
</evidence>
<comment type="caution">
    <text evidence="11">The sequence shown here is derived from an EMBL/GenBank/DDBJ whole genome shotgun (WGS) entry which is preliminary data.</text>
</comment>
<dbReference type="PANTHER" id="PTHR48111:SF22">
    <property type="entry name" value="REGULATOR OF RPOS"/>
    <property type="match status" value="1"/>
</dbReference>
<evidence type="ECO:0000256" key="6">
    <source>
        <dbReference type="ARBA" id="ARBA00023163"/>
    </source>
</evidence>
<feature type="modified residue" description="4-aspartylphosphate" evidence="7">
    <location>
        <position position="52"/>
    </location>
</feature>
<dbReference type="SMART" id="SM00448">
    <property type="entry name" value="REC"/>
    <property type="match status" value="1"/>
</dbReference>
<dbReference type="InterPro" id="IPR001867">
    <property type="entry name" value="OmpR/PhoB-type_DNA-bd"/>
</dbReference>
<evidence type="ECO:0000313" key="12">
    <source>
        <dbReference type="Proteomes" id="UP001165287"/>
    </source>
</evidence>
<dbReference type="InterPro" id="IPR039420">
    <property type="entry name" value="WalR-like"/>
</dbReference>
<keyword evidence="12" id="KW-1185">Reference proteome</keyword>
<dbReference type="EMBL" id="JAIQUM010000054">
    <property type="protein sequence ID" value="MBZ5752407.1"/>
    <property type="molecule type" value="Genomic_DNA"/>
</dbReference>
<proteinExistence type="predicted"/>
<comment type="subcellular location">
    <subcellularLocation>
        <location evidence="1">Cytoplasm</location>
    </subcellularLocation>
</comment>
<evidence type="ECO:0000256" key="3">
    <source>
        <dbReference type="ARBA" id="ARBA00023012"/>
    </source>
</evidence>
<evidence type="ECO:0000256" key="4">
    <source>
        <dbReference type="ARBA" id="ARBA00023015"/>
    </source>
</evidence>
<dbReference type="Gene3D" id="6.10.250.690">
    <property type="match status" value="1"/>
</dbReference>
<evidence type="ECO:0000256" key="7">
    <source>
        <dbReference type="PROSITE-ProRule" id="PRU00169"/>
    </source>
</evidence>
<reference evidence="11" key="1">
    <citation type="submission" date="2024-05" db="EMBL/GenBank/DDBJ databases">
        <title>Metabacillus sp. nov., isolated from the rhizosphere soil of tomato plants.</title>
        <authorList>
            <person name="Ma R."/>
        </authorList>
    </citation>
    <scope>NUCLEOTIDE SEQUENCE</scope>
    <source>
        <strain evidence="11">DBTR6</strain>
    </source>
</reference>
<feature type="domain" description="OmpR/PhoB-type" evidence="10">
    <location>
        <begin position="126"/>
        <end position="224"/>
    </location>
</feature>
<dbReference type="Gene3D" id="3.40.50.2300">
    <property type="match status" value="1"/>
</dbReference>
<dbReference type="CDD" id="cd00383">
    <property type="entry name" value="trans_reg_C"/>
    <property type="match status" value="1"/>
</dbReference>
<accession>A0ABS7UVS1</accession>
<dbReference type="InterPro" id="IPR036388">
    <property type="entry name" value="WH-like_DNA-bd_sf"/>
</dbReference>
<keyword evidence="6" id="KW-0804">Transcription</keyword>
<dbReference type="SUPFAM" id="SSF46894">
    <property type="entry name" value="C-terminal effector domain of the bipartite response regulators"/>
    <property type="match status" value="1"/>
</dbReference>
<dbReference type="SMART" id="SM00862">
    <property type="entry name" value="Trans_reg_C"/>
    <property type="match status" value="1"/>
</dbReference>
<evidence type="ECO:0000256" key="2">
    <source>
        <dbReference type="ARBA" id="ARBA00022553"/>
    </source>
</evidence>
<dbReference type="PANTHER" id="PTHR48111">
    <property type="entry name" value="REGULATOR OF RPOS"/>
    <property type="match status" value="1"/>
</dbReference>
<dbReference type="Proteomes" id="UP001165287">
    <property type="component" value="Unassembled WGS sequence"/>
</dbReference>
<feature type="DNA-binding region" description="OmpR/PhoB-type" evidence="8">
    <location>
        <begin position="126"/>
        <end position="224"/>
    </location>
</feature>
<dbReference type="Pfam" id="PF00486">
    <property type="entry name" value="Trans_reg_C"/>
    <property type="match status" value="1"/>
</dbReference>
<evidence type="ECO:0000256" key="8">
    <source>
        <dbReference type="PROSITE-ProRule" id="PRU01091"/>
    </source>
</evidence>
<dbReference type="RefSeq" id="WP_224140862.1">
    <property type="nucleotide sequence ID" value="NZ_JAIQUM010000054.1"/>
</dbReference>
<protein>
    <submittedName>
        <fullName evidence="11">Response regulator transcription factor</fullName>
    </submittedName>
</protein>
<keyword evidence="4" id="KW-0805">Transcription regulation</keyword>
<dbReference type="InterPro" id="IPR001789">
    <property type="entry name" value="Sig_transdc_resp-reg_receiver"/>
</dbReference>
<gene>
    <name evidence="11" type="ORF">K9V48_19655</name>
</gene>
<sequence length="224" mass="25890">MNILLAEDDVTLGELIVYMLKKKAGYKVEWVMEGEDAYYYATNSHYDVLVLDWMMPNRDGVEVCRHLRKQGYSGAILMLTAKDSVQDRIVGLDSGADDYLVKPFEIGELLARLRALSRRNYAPILEEEIRIQDLVLNRMSHMVRLENEEIQLSPREFQLLDLLVQNKGQVMPREVILDRIWGYDSEVAPKAIDATVKLIRKKLKSFGKQDLLKSIRGVGYKFEH</sequence>
<organism evidence="11 12">
    <name type="scientific">Metabacillus rhizolycopersici</name>
    <dbReference type="NCBI Taxonomy" id="2875709"/>
    <lineage>
        <taxon>Bacteria</taxon>
        <taxon>Bacillati</taxon>
        <taxon>Bacillota</taxon>
        <taxon>Bacilli</taxon>
        <taxon>Bacillales</taxon>
        <taxon>Bacillaceae</taxon>
        <taxon>Metabacillus</taxon>
    </lineage>
</organism>
<keyword evidence="3" id="KW-0902">Two-component regulatory system</keyword>
<dbReference type="InterPro" id="IPR011006">
    <property type="entry name" value="CheY-like_superfamily"/>
</dbReference>
<dbReference type="SUPFAM" id="SSF52172">
    <property type="entry name" value="CheY-like"/>
    <property type="match status" value="1"/>
</dbReference>
<keyword evidence="2 7" id="KW-0597">Phosphoprotein</keyword>
<dbReference type="InterPro" id="IPR016032">
    <property type="entry name" value="Sig_transdc_resp-reg_C-effctor"/>
</dbReference>
<dbReference type="Gene3D" id="1.10.10.10">
    <property type="entry name" value="Winged helix-like DNA-binding domain superfamily/Winged helix DNA-binding domain"/>
    <property type="match status" value="1"/>
</dbReference>
<feature type="domain" description="Response regulatory" evidence="9">
    <location>
        <begin position="2"/>
        <end position="117"/>
    </location>
</feature>
<keyword evidence="5 8" id="KW-0238">DNA-binding</keyword>
<dbReference type="PROSITE" id="PS50110">
    <property type="entry name" value="RESPONSE_REGULATORY"/>
    <property type="match status" value="1"/>
</dbReference>
<dbReference type="CDD" id="cd17624">
    <property type="entry name" value="REC_OmpR_PmrA-like"/>
    <property type="match status" value="1"/>
</dbReference>
<evidence type="ECO:0000256" key="5">
    <source>
        <dbReference type="ARBA" id="ARBA00023125"/>
    </source>
</evidence>
<name>A0ABS7UVS1_9BACI</name>
<evidence type="ECO:0000259" key="10">
    <source>
        <dbReference type="PROSITE" id="PS51755"/>
    </source>
</evidence>
<evidence type="ECO:0000256" key="1">
    <source>
        <dbReference type="ARBA" id="ARBA00004496"/>
    </source>
</evidence>
<dbReference type="PROSITE" id="PS51755">
    <property type="entry name" value="OMPR_PHOB"/>
    <property type="match status" value="1"/>
</dbReference>
<evidence type="ECO:0000259" key="9">
    <source>
        <dbReference type="PROSITE" id="PS50110"/>
    </source>
</evidence>